<reference evidence="2" key="1">
    <citation type="submission" date="2024-06" db="EMBL/GenBank/DDBJ databases">
        <title>Multi-omics analyses provide insights into the biosynthesis of the anticancer antibiotic pleurotin in Hohenbuehelia grisea.</title>
        <authorList>
            <person name="Weaver J.A."/>
            <person name="Alberti F."/>
        </authorList>
    </citation>
    <scope>NUCLEOTIDE SEQUENCE [LARGE SCALE GENOMIC DNA]</scope>
    <source>
        <strain evidence="2">T-177</strain>
    </source>
</reference>
<accession>A0ABR3JUK1</accession>
<dbReference type="Gene3D" id="3.80.10.10">
    <property type="entry name" value="Ribonuclease Inhibitor"/>
    <property type="match status" value="1"/>
</dbReference>
<organism evidence="1 2">
    <name type="scientific">Hohenbuehelia grisea</name>
    <dbReference type="NCBI Taxonomy" id="104357"/>
    <lineage>
        <taxon>Eukaryota</taxon>
        <taxon>Fungi</taxon>
        <taxon>Dikarya</taxon>
        <taxon>Basidiomycota</taxon>
        <taxon>Agaricomycotina</taxon>
        <taxon>Agaricomycetes</taxon>
        <taxon>Agaricomycetidae</taxon>
        <taxon>Agaricales</taxon>
        <taxon>Pleurotineae</taxon>
        <taxon>Pleurotaceae</taxon>
        <taxon>Hohenbuehelia</taxon>
    </lineage>
</organism>
<comment type="caution">
    <text evidence="1">The sequence shown here is derived from an EMBL/GenBank/DDBJ whole genome shotgun (WGS) entry which is preliminary data.</text>
</comment>
<dbReference type="SUPFAM" id="SSF52047">
    <property type="entry name" value="RNI-like"/>
    <property type="match status" value="1"/>
</dbReference>
<keyword evidence="2" id="KW-1185">Reference proteome</keyword>
<evidence type="ECO:0008006" key="3">
    <source>
        <dbReference type="Google" id="ProtNLM"/>
    </source>
</evidence>
<evidence type="ECO:0000313" key="2">
    <source>
        <dbReference type="Proteomes" id="UP001556367"/>
    </source>
</evidence>
<name>A0ABR3JUK1_9AGAR</name>
<gene>
    <name evidence="1" type="ORF">HGRIS_014116</name>
</gene>
<dbReference type="InterPro" id="IPR032675">
    <property type="entry name" value="LRR_dom_sf"/>
</dbReference>
<protein>
    <recommendedName>
        <fullName evidence="3">F-box domain-containing protein</fullName>
    </recommendedName>
</protein>
<sequence>MPLPAGCNIQDLPTEILDEIVKAAPRPTQLAFLTVSPLFYELALRQLYHTVEFAELSQIAAFYNTVTHYPRRAELIKRLNVQLYVEPREFEISSTPLNQIVHRLTKLEVFCINIHSVPADTTEAIIRSCQSLSLRELTCYSTPLSASILADFCQAQSLTALRLSMQASASTEPLSFPSLKEFSGPAEVFAQMAVAMPLVSAHLSWAYVRDPDYETHVAMIERACGQTLCSLSCFTHGSGASLLEVISRRLPQLQELSITFDQPLTVPHTEELELKIESCLGQFKSLVSFSYASHWRTDPTNKPTRQLLNHVRERCPSLRKCRLYENYWERHGDHDWFDQHS</sequence>
<dbReference type="Proteomes" id="UP001556367">
    <property type="component" value="Unassembled WGS sequence"/>
</dbReference>
<proteinExistence type="predicted"/>
<evidence type="ECO:0000313" key="1">
    <source>
        <dbReference type="EMBL" id="KAL0958796.1"/>
    </source>
</evidence>
<dbReference type="EMBL" id="JASNQZ010000003">
    <property type="protein sequence ID" value="KAL0958796.1"/>
    <property type="molecule type" value="Genomic_DNA"/>
</dbReference>